<feature type="domain" description="F-box" evidence="1">
    <location>
        <begin position="8"/>
        <end position="48"/>
    </location>
</feature>
<protein>
    <recommendedName>
        <fullName evidence="1">F-box domain-containing protein</fullName>
    </recommendedName>
</protein>
<gene>
    <name evidence="2" type="ORF">GCK72_021381</name>
</gene>
<accession>A0A6A5GI02</accession>
<comment type="caution">
    <text evidence="2">The sequence shown here is derived from an EMBL/GenBank/DDBJ whole genome shotgun (WGS) entry which is preliminary data.</text>
</comment>
<evidence type="ECO:0000259" key="1">
    <source>
        <dbReference type="SMART" id="SM00256"/>
    </source>
</evidence>
<dbReference type="PANTHER" id="PTHR23015">
    <property type="entry name" value="UNCHARACTERIZED C.ELEGANS PROTEIN"/>
    <property type="match status" value="1"/>
</dbReference>
<dbReference type="SMART" id="SM00256">
    <property type="entry name" value="FBOX"/>
    <property type="match status" value="1"/>
</dbReference>
<dbReference type="InterPro" id="IPR040161">
    <property type="entry name" value="FB224"/>
</dbReference>
<reference evidence="2 3" key="1">
    <citation type="submission" date="2019-12" db="EMBL/GenBank/DDBJ databases">
        <title>Chromosome-level assembly of the Caenorhabditis remanei genome.</title>
        <authorList>
            <person name="Teterina A.A."/>
            <person name="Willis J.H."/>
            <person name="Phillips P.C."/>
        </authorList>
    </citation>
    <scope>NUCLEOTIDE SEQUENCE [LARGE SCALE GENOMIC DNA]</scope>
    <source>
        <strain evidence="2 3">PX506</strain>
        <tissue evidence="2">Whole organism</tissue>
    </source>
</reference>
<dbReference type="InterPro" id="IPR001810">
    <property type="entry name" value="F-box_dom"/>
</dbReference>
<evidence type="ECO:0000313" key="3">
    <source>
        <dbReference type="Proteomes" id="UP000483820"/>
    </source>
</evidence>
<dbReference type="EMBL" id="WUAV01000005">
    <property type="protein sequence ID" value="KAF1754817.1"/>
    <property type="molecule type" value="Genomic_DNA"/>
</dbReference>
<evidence type="ECO:0000313" key="2">
    <source>
        <dbReference type="EMBL" id="KAF1754817.1"/>
    </source>
</evidence>
<dbReference type="GO" id="GO:0045087">
    <property type="term" value="P:innate immune response"/>
    <property type="evidence" value="ECO:0007669"/>
    <property type="project" value="TreeGrafter"/>
</dbReference>
<dbReference type="KEGG" id="crq:GCK72_021381"/>
<proteinExistence type="predicted"/>
<dbReference type="RefSeq" id="XP_053583137.1">
    <property type="nucleotide sequence ID" value="XM_053734224.1"/>
</dbReference>
<dbReference type="GeneID" id="9808936"/>
<dbReference type="Pfam" id="PF00646">
    <property type="entry name" value="F-box"/>
    <property type="match status" value="1"/>
</dbReference>
<organism evidence="2 3">
    <name type="scientific">Caenorhabditis remanei</name>
    <name type="common">Caenorhabditis vulgaris</name>
    <dbReference type="NCBI Taxonomy" id="31234"/>
    <lineage>
        <taxon>Eukaryota</taxon>
        <taxon>Metazoa</taxon>
        <taxon>Ecdysozoa</taxon>
        <taxon>Nematoda</taxon>
        <taxon>Chromadorea</taxon>
        <taxon>Rhabditida</taxon>
        <taxon>Rhabditina</taxon>
        <taxon>Rhabditomorpha</taxon>
        <taxon>Rhabditoidea</taxon>
        <taxon>Rhabditidae</taxon>
        <taxon>Peloderinae</taxon>
        <taxon>Caenorhabditis</taxon>
    </lineage>
</organism>
<sequence>MSPSFLEIPDVPMEKIMNNLDYIAIQSVRKTCWDLRNFIDDKKPGIGMKQINCETLGAKKLVFFAPFFGLPNVDFNLTYEGHGNGCRISLKAISGSKIKFVENLNHLDAVFHDFKVALNSQKPPFERITVNTKYFFEKFEEVMKSQKPFATESIVINAGSQELARQIIQHADPKYLKSIEYYNAPITIIWQYRRGDVTSNKRGLSARPDVHISIFQNFLQFHEYDKYLWVLKEVRENLFINAFGASFESLGEIGKIWYFNVNDNKEKVLKHHLDCISFENDLDDGGGCVDLDSVVVEMFMLEKVKILKLETEESGPPETRF</sequence>
<dbReference type="AlphaFoldDB" id="A0A6A5GI02"/>
<dbReference type="Proteomes" id="UP000483820">
    <property type="component" value="Chromosome V"/>
</dbReference>
<dbReference type="CTD" id="9808936"/>
<dbReference type="PANTHER" id="PTHR23015:SF4">
    <property type="entry name" value="DUF38 DOMAIN-CONTAINING PROTEIN-RELATED"/>
    <property type="match status" value="1"/>
</dbReference>
<name>A0A6A5GI02_CAERE</name>